<reference evidence="3 4" key="1">
    <citation type="submission" date="2024-01" db="EMBL/GenBank/DDBJ databases">
        <title>The genomes of 5 underutilized Papilionoideae crops provide insights into root nodulation and disease resistanc.</title>
        <authorList>
            <person name="Jiang F."/>
        </authorList>
    </citation>
    <scope>NUCLEOTIDE SEQUENCE [LARGE SCALE GENOMIC DNA]</scope>
    <source>
        <strain evidence="3">JINMINGXINNONG_FW02</strain>
        <tissue evidence="3">Leaves</tissue>
    </source>
</reference>
<sequence>MSRRRGLGHEEAEDQDLRSGENRRESKEKKNEGYFLRPRGSCTRGSKRVVSWQRRPTVLASVMLQGLLSFIFLLTGGGYTSTNYEKCFDLCEQNERVKGCVMSLCTLRKGNGVLGSLQSVKDGPIVEAKEALT</sequence>
<dbReference type="AlphaFoldDB" id="A0AAN9LJA8"/>
<dbReference type="EMBL" id="JAYMYR010000010">
    <property type="protein sequence ID" value="KAK7335214.1"/>
    <property type="molecule type" value="Genomic_DNA"/>
</dbReference>
<feature type="region of interest" description="Disordered" evidence="1">
    <location>
        <begin position="1"/>
        <end position="39"/>
    </location>
</feature>
<evidence type="ECO:0000256" key="2">
    <source>
        <dbReference type="SAM" id="Phobius"/>
    </source>
</evidence>
<evidence type="ECO:0000313" key="4">
    <source>
        <dbReference type="Proteomes" id="UP001374584"/>
    </source>
</evidence>
<evidence type="ECO:0000313" key="3">
    <source>
        <dbReference type="EMBL" id="KAK7335214.1"/>
    </source>
</evidence>
<protein>
    <submittedName>
        <fullName evidence="3">Uncharacterized protein</fullName>
    </submittedName>
</protein>
<keyword evidence="4" id="KW-1185">Reference proteome</keyword>
<keyword evidence="2" id="KW-0812">Transmembrane</keyword>
<comment type="caution">
    <text evidence="3">The sequence shown here is derived from an EMBL/GenBank/DDBJ whole genome shotgun (WGS) entry which is preliminary data.</text>
</comment>
<keyword evidence="2" id="KW-1133">Transmembrane helix</keyword>
<feature type="compositionally biased region" description="Basic and acidic residues" evidence="1">
    <location>
        <begin position="7"/>
        <end position="32"/>
    </location>
</feature>
<dbReference type="Proteomes" id="UP001374584">
    <property type="component" value="Unassembled WGS sequence"/>
</dbReference>
<feature type="transmembrane region" description="Helical" evidence="2">
    <location>
        <begin position="57"/>
        <end position="79"/>
    </location>
</feature>
<gene>
    <name evidence="3" type="ORF">VNO80_26991</name>
</gene>
<proteinExistence type="predicted"/>
<keyword evidence="2" id="KW-0472">Membrane</keyword>
<accession>A0AAN9LJA8</accession>
<organism evidence="3 4">
    <name type="scientific">Phaseolus coccineus</name>
    <name type="common">Scarlet runner bean</name>
    <name type="synonym">Phaseolus multiflorus</name>
    <dbReference type="NCBI Taxonomy" id="3886"/>
    <lineage>
        <taxon>Eukaryota</taxon>
        <taxon>Viridiplantae</taxon>
        <taxon>Streptophyta</taxon>
        <taxon>Embryophyta</taxon>
        <taxon>Tracheophyta</taxon>
        <taxon>Spermatophyta</taxon>
        <taxon>Magnoliopsida</taxon>
        <taxon>eudicotyledons</taxon>
        <taxon>Gunneridae</taxon>
        <taxon>Pentapetalae</taxon>
        <taxon>rosids</taxon>
        <taxon>fabids</taxon>
        <taxon>Fabales</taxon>
        <taxon>Fabaceae</taxon>
        <taxon>Papilionoideae</taxon>
        <taxon>50 kb inversion clade</taxon>
        <taxon>NPAAA clade</taxon>
        <taxon>indigoferoid/millettioid clade</taxon>
        <taxon>Phaseoleae</taxon>
        <taxon>Phaseolus</taxon>
    </lineage>
</organism>
<name>A0AAN9LJA8_PHACN</name>
<evidence type="ECO:0000256" key="1">
    <source>
        <dbReference type="SAM" id="MobiDB-lite"/>
    </source>
</evidence>